<protein>
    <submittedName>
        <fullName evidence="1">PQQ-binding-like beta-propeller repeat protein</fullName>
    </submittedName>
</protein>
<reference evidence="2" key="1">
    <citation type="journal article" date="2019" name="Int. J. Syst. Evol. Microbiol.">
        <title>The Global Catalogue of Microorganisms (GCM) 10K type strain sequencing project: providing services to taxonomists for standard genome sequencing and annotation.</title>
        <authorList>
            <consortium name="The Broad Institute Genomics Platform"/>
            <consortium name="The Broad Institute Genome Sequencing Center for Infectious Disease"/>
            <person name="Wu L."/>
            <person name="Ma J."/>
        </authorList>
    </citation>
    <scope>NUCLEOTIDE SEQUENCE [LARGE SCALE GENOMIC DNA]</scope>
    <source>
        <strain evidence="2">CGMCC 4.1437</strain>
    </source>
</reference>
<gene>
    <name evidence="1" type="ORF">ACFP3U_02540</name>
</gene>
<keyword evidence="2" id="KW-1185">Reference proteome</keyword>
<organism evidence="1 2">
    <name type="scientific">Kitasatospora misakiensis</name>
    <dbReference type="NCBI Taxonomy" id="67330"/>
    <lineage>
        <taxon>Bacteria</taxon>
        <taxon>Bacillati</taxon>
        <taxon>Actinomycetota</taxon>
        <taxon>Actinomycetes</taxon>
        <taxon>Kitasatosporales</taxon>
        <taxon>Streptomycetaceae</taxon>
        <taxon>Kitasatospora</taxon>
    </lineage>
</organism>
<proteinExistence type="predicted"/>
<dbReference type="SUPFAM" id="SSF69322">
    <property type="entry name" value="Tricorn protease domain 2"/>
    <property type="match status" value="1"/>
</dbReference>
<name>A0ABW0WUD1_9ACTN</name>
<evidence type="ECO:0000313" key="2">
    <source>
        <dbReference type="Proteomes" id="UP001595975"/>
    </source>
</evidence>
<dbReference type="Gene3D" id="2.130.10.10">
    <property type="entry name" value="YVTN repeat-like/Quinoprotein amine dehydrogenase"/>
    <property type="match status" value="1"/>
</dbReference>
<dbReference type="RefSeq" id="WP_380223447.1">
    <property type="nucleotide sequence ID" value="NZ_JBHSOF010000002.1"/>
</dbReference>
<dbReference type="Proteomes" id="UP001595975">
    <property type="component" value="Unassembled WGS sequence"/>
</dbReference>
<comment type="caution">
    <text evidence="1">The sequence shown here is derived from an EMBL/GenBank/DDBJ whole genome shotgun (WGS) entry which is preliminary data.</text>
</comment>
<evidence type="ECO:0000313" key="1">
    <source>
        <dbReference type="EMBL" id="MFC5661857.1"/>
    </source>
</evidence>
<accession>A0ABW0WUD1</accession>
<dbReference type="InterPro" id="IPR015943">
    <property type="entry name" value="WD40/YVTN_repeat-like_dom_sf"/>
</dbReference>
<dbReference type="EMBL" id="JBHSOF010000002">
    <property type="protein sequence ID" value="MFC5661857.1"/>
    <property type="molecule type" value="Genomic_DNA"/>
</dbReference>
<sequence length="550" mass="58425">MNEPEHLTVRSVLGGGPFAEIGEPCAVVRDDARGLVAVGGSVGDLYGTGRSVGGWHGDRVGVYEVGGLHCRLVVRTRWPVLGLAFHPHLPLLAIGTGAYDGGYFHEGELLLVDLADGTTVSALQDRREVRRVGWREDGRALEVVVAPADDEADDSPETHGFAAVVERDDWGRVAPRSVSWTELSGPRVEAPHRPKGVKRAAREAVAALAAGLGLSWSPRCQVWAVEELADGRMLAVLAGTKLECRLPSGVVEWTVPDPDGARELHVSPGRTSAWIHVPRPNRWVDGAGWKDVPSTVERLSLDDGSTLDSVEIAFPAALTAGLDGRIALRDTRADKRKTPMVLLAPDGTPTAGPALGGYDSTNTYFAVRHSPELLFLQGGKKKYWQDKWVVAVDPAATSGGGGPTVRRLFPLEWDADRAGHLYGGPPVHLAGRDGSDPALVHAGAVHHGHGPQPGGVFVARRRLPDGHPQWVFTADDQVTALDSDPEGGTVFAAFTSGELVALDAADGAPRWRTRLLVDGVPTTALSLVAPAAGRLLVGTVDGRVLVCEHR</sequence>